<dbReference type="InterPro" id="IPR043144">
    <property type="entry name" value="Mal/L-sulf/L-lact_DH-like_ah"/>
</dbReference>
<proteinExistence type="inferred from homology"/>
<evidence type="ECO:0000256" key="1">
    <source>
        <dbReference type="ARBA" id="ARBA00006056"/>
    </source>
</evidence>
<dbReference type="Gene3D" id="1.10.1530.10">
    <property type="match status" value="1"/>
</dbReference>
<dbReference type="RefSeq" id="WP_092694166.1">
    <property type="nucleotide sequence ID" value="NZ_FOGU01000007.1"/>
</dbReference>
<dbReference type="EMBL" id="FOGU01000007">
    <property type="protein sequence ID" value="SES19446.1"/>
    <property type="molecule type" value="Genomic_DNA"/>
</dbReference>
<keyword evidence="2" id="KW-0560">Oxidoreductase</keyword>
<dbReference type="Gene3D" id="3.30.1370.60">
    <property type="entry name" value="Hypothetical oxidoreductase yiak, domain 2"/>
    <property type="match status" value="1"/>
</dbReference>
<protein>
    <submittedName>
        <fullName evidence="3">Malate/lactate/ureidoglycolate dehydrogenase, LDH2 family</fullName>
    </submittedName>
</protein>
<dbReference type="AlphaFoldDB" id="A0A1H9VCG1"/>
<accession>A0A1H9VCG1</accession>
<sequence length="337" mass="35758">MTSDGYERIPRERAVEIAETALRKAGFSTAHRRAMTRNMVEAQAQECHSHGLYRLIACSTVAEAGLVDPVAEPSLRDEGPGVVGIDAHGGNSLLGFDLGAESLAEKVRTTGLAALAIRNCHHFSALWWEVEQLSERGLVALAMTPTHPYVAPFGGTEPLLGTNPIAFSWPRPGGDPYTFDFATSAVARGEVELRARRGESLPEGWAIDAAGAPTTDGKSALSGALLPFGEHKGSAISTMVELLAGPLIGDLLSSQTAEPNSSDEKGILHGELVVAIDPDRFGVSFATAERLFEGIAGQGARLPSVRRREARDRSDRDGLLISSDLLAELRARADMGG</sequence>
<dbReference type="PANTHER" id="PTHR11091:SF0">
    <property type="entry name" value="MALATE DEHYDROGENASE"/>
    <property type="match status" value="1"/>
</dbReference>
<dbReference type="InterPro" id="IPR043143">
    <property type="entry name" value="Mal/L-sulf/L-lact_DH-like_NADP"/>
</dbReference>
<name>A0A1H9VCG1_9RHOB</name>
<evidence type="ECO:0000313" key="4">
    <source>
        <dbReference type="Proteomes" id="UP000198885"/>
    </source>
</evidence>
<keyword evidence="4" id="KW-1185">Reference proteome</keyword>
<dbReference type="InterPro" id="IPR036111">
    <property type="entry name" value="Mal/L-sulfo/L-lacto_DH-like_sf"/>
</dbReference>
<evidence type="ECO:0000256" key="2">
    <source>
        <dbReference type="ARBA" id="ARBA00023002"/>
    </source>
</evidence>
<dbReference type="Proteomes" id="UP000198885">
    <property type="component" value="Unassembled WGS sequence"/>
</dbReference>
<dbReference type="PANTHER" id="PTHR11091">
    <property type="entry name" value="OXIDOREDUCTASE-RELATED"/>
    <property type="match status" value="1"/>
</dbReference>
<reference evidence="3 4" key="1">
    <citation type="submission" date="2016-10" db="EMBL/GenBank/DDBJ databases">
        <authorList>
            <person name="de Groot N.N."/>
        </authorList>
    </citation>
    <scope>NUCLEOTIDE SEQUENCE [LARGE SCALE GENOMIC DNA]</scope>
    <source>
        <strain evidence="3 4">DSM 23042</strain>
    </source>
</reference>
<evidence type="ECO:0000313" key="3">
    <source>
        <dbReference type="EMBL" id="SES19446.1"/>
    </source>
</evidence>
<dbReference type="InterPro" id="IPR003767">
    <property type="entry name" value="Malate/L-lactate_DH-like"/>
</dbReference>
<dbReference type="GO" id="GO:0016491">
    <property type="term" value="F:oxidoreductase activity"/>
    <property type="evidence" value="ECO:0007669"/>
    <property type="project" value="UniProtKB-KW"/>
</dbReference>
<gene>
    <name evidence="3" type="ORF">SAMN04490244_10717</name>
</gene>
<dbReference type="Pfam" id="PF02615">
    <property type="entry name" value="Ldh_2"/>
    <property type="match status" value="1"/>
</dbReference>
<organism evidence="3 4">
    <name type="scientific">Tranquillimonas rosea</name>
    <dbReference type="NCBI Taxonomy" id="641238"/>
    <lineage>
        <taxon>Bacteria</taxon>
        <taxon>Pseudomonadati</taxon>
        <taxon>Pseudomonadota</taxon>
        <taxon>Alphaproteobacteria</taxon>
        <taxon>Rhodobacterales</taxon>
        <taxon>Roseobacteraceae</taxon>
        <taxon>Tranquillimonas</taxon>
    </lineage>
</organism>
<dbReference type="SUPFAM" id="SSF89733">
    <property type="entry name" value="L-sulfolactate dehydrogenase-like"/>
    <property type="match status" value="1"/>
</dbReference>
<dbReference type="STRING" id="641238.SAMN04490244_10717"/>
<comment type="similarity">
    <text evidence="1">Belongs to the LDH2/MDH2 oxidoreductase family.</text>
</comment>
<dbReference type="OrthoDB" id="9811519at2"/>